<comment type="caution">
    <text evidence="1">The sequence shown here is derived from an EMBL/GenBank/DDBJ whole genome shotgun (WGS) entry which is preliminary data.</text>
</comment>
<keyword evidence="2" id="KW-1185">Reference proteome</keyword>
<evidence type="ECO:0008006" key="3">
    <source>
        <dbReference type="Google" id="ProtNLM"/>
    </source>
</evidence>
<name>A0ABR1K6H9_9AGAR</name>
<dbReference type="Proteomes" id="UP001498398">
    <property type="component" value="Unassembled WGS sequence"/>
</dbReference>
<organism evidence="1 2">
    <name type="scientific">Marasmiellus scandens</name>
    <dbReference type="NCBI Taxonomy" id="2682957"/>
    <lineage>
        <taxon>Eukaryota</taxon>
        <taxon>Fungi</taxon>
        <taxon>Dikarya</taxon>
        <taxon>Basidiomycota</taxon>
        <taxon>Agaricomycotina</taxon>
        <taxon>Agaricomycetes</taxon>
        <taxon>Agaricomycetidae</taxon>
        <taxon>Agaricales</taxon>
        <taxon>Marasmiineae</taxon>
        <taxon>Omphalotaceae</taxon>
        <taxon>Marasmiellus</taxon>
    </lineage>
</organism>
<protein>
    <recommendedName>
        <fullName evidence="3">C2H2-type domain-containing protein</fullName>
    </recommendedName>
</protein>
<evidence type="ECO:0000313" key="2">
    <source>
        <dbReference type="Proteomes" id="UP001498398"/>
    </source>
</evidence>
<accession>A0ABR1K6H9</accession>
<proteinExistence type="predicted"/>
<sequence>MSKPAVMFSTETAVALAQTRLRPMRCIVDSEESCQIVLASWEALLLHLVKHSESRSLVAPGPRKPSGAKQYTCPFRQCNGRLYDTSGLVKEHIEKVHMVEVALSCPFKHCFPEVTYKKAIFLHDHIEQDHAQYAEKPIDEISCMLLPSWRPIPVNYPAPKPLPSKIPLGSLCASVSQPMIPLPRPSSLTVPSTPRPLLHTMSPSSAQLSPLKTPLKRLIKQMDSMDSIMSMTSTPIPTQLPDFDDLPATESVPNEVIPSKPTFLPEEADWVVWKRPNGLLKNVSSGLPMRLPCPVDYEPPVSILYDIFSRRVEQLQQSGHLDLTNFG</sequence>
<dbReference type="EMBL" id="JBANRG010000002">
    <property type="protein sequence ID" value="KAK7471182.1"/>
    <property type="molecule type" value="Genomic_DNA"/>
</dbReference>
<evidence type="ECO:0000313" key="1">
    <source>
        <dbReference type="EMBL" id="KAK7471182.1"/>
    </source>
</evidence>
<gene>
    <name evidence="1" type="ORF">VKT23_002592</name>
</gene>
<reference evidence="1 2" key="1">
    <citation type="submission" date="2024-01" db="EMBL/GenBank/DDBJ databases">
        <title>A draft genome for the cacao thread blight pathogen Marasmiellus scandens.</title>
        <authorList>
            <person name="Baruah I.K."/>
            <person name="Leung J."/>
            <person name="Bukari Y."/>
            <person name="Amoako-Attah I."/>
            <person name="Meinhardt L.W."/>
            <person name="Bailey B.A."/>
            <person name="Cohen S.P."/>
        </authorList>
    </citation>
    <scope>NUCLEOTIDE SEQUENCE [LARGE SCALE GENOMIC DNA]</scope>
    <source>
        <strain evidence="1 2">GH-19</strain>
    </source>
</reference>